<dbReference type="RefSeq" id="WP_106686859.1">
    <property type="nucleotide sequence ID" value="NZ_CAXQEU010000103.1"/>
</dbReference>
<feature type="signal peptide" evidence="1">
    <location>
        <begin position="1"/>
        <end position="19"/>
    </location>
</feature>
<gene>
    <name evidence="2" type="ORF">OOZ35_08690</name>
</gene>
<evidence type="ECO:0008006" key="4">
    <source>
        <dbReference type="Google" id="ProtNLM"/>
    </source>
</evidence>
<comment type="caution">
    <text evidence="2">The sequence shown here is derived from an EMBL/GenBank/DDBJ whole genome shotgun (WGS) entry which is preliminary data.</text>
</comment>
<keyword evidence="1" id="KW-0732">Signal</keyword>
<accession>A0ABT4S1C1</accession>
<dbReference type="Proteomes" id="UP001149142">
    <property type="component" value="Unassembled WGS sequence"/>
</dbReference>
<evidence type="ECO:0000256" key="1">
    <source>
        <dbReference type="SAM" id="SignalP"/>
    </source>
</evidence>
<feature type="chain" id="PRO_5047412267" description="Outer membrane protein" evidence="1">
    <location>
        <begin position="20"/>
        <end position="438"/>
    </location>
</feature>
<keyword evidence="3" id="KW-1185">Reference proteome</keyword>
<organism evidence="2 3">
    <name type="scientific">Mesoflavibacter profundi</name>
    <dbReference type="NCBI Taxonomy" id="2708110"/>
    <lineage>
        <taxon>Bacteria</taxon>
        <taxon>Pseudomonadati</taxon>
        <taxon>Bacteroidota</taxon>
        <taxon>Flavobacteriia</taxon>
        <taxon>Flavobacteriales</taxon>
        <taxon>Flavobacteriaceae</taxon>
        <taxon>Mesoflavibacter</taxon>
    </lineage>
</organism>
<dbReference type="Gene3D" id="2.40.160.60">
    <property type="entry name" value="Outer membrane protein transport protein (OMPP1/FadL/TodX)"/>
    <property type="match status" value="1"/>
</dbReference>
<reference evidence="2" key="1">
    <citation type="submission" date="2022-11" db="EMBL/GenBank/DDBJ databases">
        <title>Refractory cell wall polysaccharides provide important carbon source for microbial heterotrophs in the hadal ocean.</title>
        <authorList>
            <person name="Zhu X."/>
        </authorList>
    </citation>
    <scope>NUCLEOTIDE SEQUENCE</scope>
    <source>
        <strain evidence="2">MTRN7</strain>
    </source>
</reference>
<proteinExistence type="predicted"/>
<sequence>MIKKLLIVFIALVAIQSNAQQGGGSPYSFYGIGSLKFKGSVENRSMGGMSVYKDSIHINFANPATYGDNNIATFANESHPVKYTVGGSHNTSSLKSQSSSDKSTTTSFDYLALSVPVGKLGFGFGLLPYSTVGYKLETTNASGNPANRYEGEGGINKVFLSAGYQISNALSVGVNADYNFGKIENSAIEFAYNTEGGILSYQAKEYNRSDLSGLNWNFGLHYKKLFTDKLEFQGSLTYSPQANLVSKNERIFSTIVLDYSTGAEGEVNAIEADLASNGLDETTLILPSKYSIGAGIGEPRKWFAGLEYSAQKTSNFNNPLYDNTGTTFEDASKISIGGFYIPEYNSFSNYWKRTVYRAGLRFENTGLNINDQSIKEFGMSFGVGLPVGTPRNPFSNANIGLEFGKRGTTDANLVKENFVNINISLSLNDRWFQKRKYD</sequence>
<name>A0ABT4S1C1_9FLAO</name>
<protein>
    <recommendedName>
        <fullName evidence="4">Outer membrane protein</fullName>
    </recommendedName>
</protein>
<evidence type="ECO:0000313" key="2">
    <source>
        <dbReference type="EMBL" id="MDA0177565.1"/>
    </source>
</evidence>
<evidence type="ECO:0000313" key="3">
    <source>
        <dbReference type="Proteomes" id="UP001149142"/>
    </source>
</evidence>
<dbReference type="SUPFAM" id="SSF56935">
    <property type="entry name" value="Porins"/>
    <property type="match status" value="1"/>
</dbReference>
<dbReference type="EMBL" id="JAPFGC010000002">
    <property type="protein sequence ID" value="MDA0177565.1"/>
    <property type="molecule type" value="Genomic_DNA"/>
</dbReference>